<name>A0A5C5X964_9PLAN</name>
<evidence type="ECO:0000256" key="2">
    <source>
        <dbReference type="SAM" id="SignalP"/>
    </source>
</evidence>
<evidence type="ECO:0000256" key="1">
    <source>
        <dbReference type="SAM" id="Phobius"/>
    </source>
</evidence>
<sequence precursor="true">MNARLCLNSVLICFSMLAVMFASPALGQDEPPVPVVDPAAVEDPPAEAARPVDHLIYIPYDRLSDVIDRLKSKVVLSYEEYLELVKQAQGNQTPHKLDNPAILSTASYSAVVNGEVAEITAVLKCRALKDRWASLPISFADAAVGEVSTDGENKVLLRGTGEGTYEILFPKAGDYTITMKLLKRITQSPGGPSLELKVPPVGITTFELSIPKSNQKISISPRHIEIPPTQPAAENRSTIAVSLGATKSITATWVPDMSDRPEMDLLTTVSNQLQISIADGLIHTEAKLEYRVLRGELDRLRIAVPKEHRILDVTSSARLEGWTVEQEDRGQIINIKMLSAVDSSCTVEIHTERSLPDGPITLAGIGEDKAVHGVHSLDVTREQGQIRLTHGDELTVVVEEQAGLVRTDLGEKGAAQLAYRYFSPSFSFVARFEPVQPILDLKHDNLVIFREQRIELTSQLEYTIRKAGVFQLQLKLPADFELLGVNCPQMSEFQHEKASNSLTVVLKERTQGTLSIQVRGYIPPPQQYMEADASSLDNLPQIEPVGIRQEEGRIIAYTIEAIELAANEDQVKNAQPIPVNGIPYKSSDTQVRAAWKFQTRPVEIPVRIIRRPTRLTAQTYSTIQVQPSGIQVTAYLDFLVQYAGIDQFRIAVPKEFSDQIEIEIADKNSVPIQQKSPQASDEESPWVIWNIQTQRPVTGRQRFKMTYDLSLKTGEAGDATEEEEESAAELSESLLIPKPLGWERGAEDRIDLTRSTGEIVIQTDPALSVAVKGMGTGIEPIDVRELTMLPQQGHQAFRYPVQSDDDPIRLELQVSRFEVAEVVSTVVSKMLSEYVLGTSADLAVRSQMQIQSSQRQRLIVQLPESAQPMMVLLDGETRQLQKGEKSTETGWTNYVVNVSRSKNSDESFTLTLQYLMKASPLSESTLRGAVEFSVPRVLNPGQNSAVVQESRCIVWMPRTFIPIRVSSPYERWQRYSQISFEYGVSDDTYSQDDQHQWAGNSMGAVNFPTEGLAYTFVAVGSGETLQLTYWNRHYVTALMTVLLLVLAFVLLKTSWENKILVVLAVIAALAAGLQFAPEVIKQLVYSARYGIVFVAGIWIVRGLFQIRSCCFPKSEELTQLDETPPESIHDDPAPGGDV</sequence>
<feature type="signal peptide" evidence="2">
    <location>
        <begin position="1"/>
        <end position="27"/>
    </location>
</feature>
<feature type="transmembrane region" description="Helical" evidence="1">
    <location>
        <begin position="1083"/>
        <end position="1104"/>
    </location>
</feature>
<keyword evidence="1" id="KW-0472">Membrane</keyword>
<reference evidence="3 4" key="1">
    <citation type="submission" date="2019-02" db="EMBL/GenBank/DDBJ databases">
        <title>Deep-cultivation of Planctomycetes and their phenomic and genomic characterization uncovers novel biology.</title>
        <authorList>
            <person name="Wiegand S."/>
            <person name="Jogler M."/>
            <person name="Boedeker C."/>
            <person name="Pinto D."/>
            <person name="Vollmers J."/>
            <person name="Rivas-Marin E."/>
            <person name="Kohn T."/>
            <person name="Peeters S.H."/>
            <person name="Heuer A."/>
            <person name="Rast P."/>
            <person name="Oberbeckmann S."/>
            <person name="Bunk B."/>
            <person name="Jeske O."/>
            <person name="Meyerdierks A."/>
            <person name="Storesund J.E."/>
            <person name="Kallscheuer N."/>
            <person name="Luecker S."/>
            <person name="Lage O.M."/>
            <person name="Pohl T."/>
            <person name="Merkel B.J."/>
            <person name="Hornburger P."/>
            <person name="Mueller R.-W."/>
            <person name="Bruemmer F."/>
            <person name="Labrenz M."/>
            <person name="Spormann A.M."/>
            <person name="Op Den Camp H."/>
            <person name="Overmann J."/>
            <person name="Amann R."/>
            <person name="Jetten M.S.M."/>
            <person name="Mascher T."/>
            <person name="Medema M.H."/>
            <person name="Devos D.P."/>
            <person name="Kaster A.-K."/>
            <person name="Ovreas L."/>
            <person name="Rohde M."/>
            <person name="Galperin M.Y."/>
            <person name="Jogler C."/>
        </authorList>
    </citation>
    <scope>NUCLEOTIDE SEQUENCE [LARGE SCALE GENOMIC DNA]</scope>
    <source>
        <strain evidence="3 4">Pan54</strain>
    </source>
</reference>
<feature type="transmembrane region" description="Helical" evidence="1">
    <location>
        <begin position="1034"/>
        <end position="1051"/>
    </location>
</feature>
<gene>
    <name evidence="3" type="ORF">Pan54_00690</name>
</gene>
<keyword evidence="4" id="KW-1185">Reference proteome</keyword>
<dbReference type="OrthoDB" id="207197at2"/>
<keyword evidence="1" id="KW-0812">Transmembrane</keyword>
<evidence type="ECO:0000313" key="4">
    <source>
        <dbReference type="Proteomes" id="UP000316095"/>
    </source>
</evidence>
<accession>A0A5C5X964</accession>
<keyword evidence="2" id="KW-0732">Signal</keyword>
<comment type="caution">
    <text evidence="3">The sequence shown here is derived from an EMBL/GenBank/DDBJ whole genome shotgun (WGS) entry which is preliminary data.</text>
</comment>
<evidence type="ECO:0008006" key="5">
    <source>
        <dbReference type="Google" id="ProtNLM"/>
    </source>
</evidence>
<dbReference type="RefSeq" id="WP_146501518.1">
    <property type="nucleotide sequence ID" value="NZ_SJPG01000001.1"/>
</dbReference>
<feature type="transmembrane region" description="Helical" evidence="1">
    <location>
        <begin position="1058"/>
        <end position="1077"/>
    </location>
</feature>
<dbReference type="AlphaFoldDB" id="A0A5C5X964"/>
<feature type="chain" id="PRO_5022980500" description="MG2 domain protein" evidence="2">
    <location>
        <begin position="28"/>
        <end position="1138"/>
    </location>
</feature>
<dbReference type="EMBL" id="SJPG01000001">
    <property type="protein sequence ID" value="TWT59368.1"/>
    <property type="molecule type" value="Genomic_DNA"/>
</dbReference>
<proteinExistence type="predicted"/>
<evidence type="ECO:0000313" key="3">
    <source>
        <dbReference type="EMBL" id="TWT59368.1"/>
    </source>
</evidence>
<protein>
    <recommendedName>
        <fullName evidence="5">MG2 domain protein</fullName>
    </recommendedName>
</protein>
<dbReference type="Proteomes" id="UP000316095">
    <property type="component" value="Unassembled WGS sequence"/>
</dbReference>
<organism evidence="3 4">
    <name type="scientific">Rubinisphaera italica</name>
    <dbReference type="NCBI Taxonomy" id="2527969"/>
    <lineage>
        <taxon>Bacteria</taxon>
        <taxon>Pseudomonadati</taxon>
        <taxon>Planctomycetota</taxon>
        <taxon>Planctomycetia</taxon>
        <taxon>Planctomycetales</taxon>
        <taxon>Planctomycetaceae</taxon>
        <taxon>Rubinisphaera</taxon>
    </lineage>
</organism>
<keyword evidence="1" id="KW-1133">Transmembrane helix</keyword>